<dbReference type="Proteomes" id="UP000717515">
    <property type="component" value="Unassembled WGS sequence"/>
</dbReference>
<gene>
    <name evidence="2" type="ORF">KVV02_000118</name>
</gene>
<evidence type="ECO:0000313" key="3">
    <source>
        <dbReference type="Proteomes" id="UP000717515"/>
    </source>
</evidence>
<organism evidence="2 3">
    <name type="scientific">Mortierella alpina</name>
    <name type="common">Oleaginous fungus</name>
    <name type="synonym">Mortierella renispora</name>
    <dbReference type="NCBI Taxonomy" id="64518"/>
    <lineage>
        <taxon>Eukaryota</taxon>
        <taxon>Fungi</taxon>
        <taxon>Fungi incertae sedis</taxon>
        <taxon>Mucoromycota</taxon>
        <taxon>Mortierellomycotina</taxon>
        <taxon>Mortierellomycetes</taxon>
        <taxon>Mortierellales</taxon>
        <taxon>Mortierellaceae</taxon>
        <taxon>Mortierella</taxon>
    </lineage>
</organism>
<feature type="region of interest" description="Disordered" evidence="1">
    <location>
        <begin position="125"/>
        <end position="154"/>
    </location>
</feature>
<comment type="caution">
    <text evidence="2">The sequence shown here is derived from an EMBL/GenBank/DDBJ whole genome shotgun (WGS) entry which is preliminary data.</text>
</comment>
<sequence>MACVFSTPLTSSENNKPFTIALHLPPVAVIQIMALDIKRAAPSLPRSLPLLSPSSSATTSTPEHVRPKKSIKLPQERRPSHSQTSSCLKNKAQPVKKRPSPGFIDLPDGARSVQFLPALLGKDISETKAGSLPRTPYPQEQEQEERFLGRFFKS</sequence>
<dbReference type="EMBL" id="JAIFTL010000405">
    <property type="protein sequence ID" value="KAG9319633.1"/>
    <property type="molecule type" value="Genomic_DNA"/>
</dbReference>
<feature type="region of interest" description="Disordered" evidence="1">
    <location>
        <begin position="45"/>
        <end position="108"/>
    </location>
</feature>
<evidence type="ECO:0000313" key="2">
    <source>
        <dbReference type="EMBL" id="KAG9319633.1"/>
    </source>
</evidence>
<proteinExistence type="predicted"/>
<feature type="compositionally biased region" description="Low complexity" evidence="1">
    <location>
        <begin position="45"/>
        <end position="62"/>
    </location>
</feature>
<reference evidence="2" key="1">
    <citation type="submission" date="2021-07" db="EMBL/GenBank/DDBJ databases">
        <title>Draft genome of Mortierella alpina, strain LL118, isolated from an aspen leaf litter sample.</title>
        <authorList>
            <person name="Yang S."/>
            <person name="Vinatzer B.A."/>
        </authorList>
    </citation>
    <scope>NUCLEOTIDE SEQUENCE</scope>
    <source>
        <strain evidence="2">LL118</strain>
    </source>
</reference>
<name>A0A9P7ZWG8_MORAP</name>
<protein>
    <submittedName>
        <fullName evidence="2">Uncharacterized protein</fullName>
    </submittedName>
</protein>
<accession>A0A9P7ZWG8</accession>
<evidence type="ECO:0000256" key="1">
    <source>
        <dbReference type="SAM" id="MobiDB-lite"/>
    </source>
</evidence>
<dbReference type="AlphaFoldDB" id="A0A9P7ZWG8"/>